<dbReference type="InterPro" id="IPR018062">
    <property type="entry name" value="HTH_AraC-typ_CS"/>
</dbReference>
<dbReference type="SUPFAM" id="SSF46689">
    <property type="entry name" value="Homeodomain-like"/>
    <property type="match status" value="1"/>
</dbReference>
<protein>
    <submittedName>
        <fullName evidence="5">Helix-turn-helix transcriptional regulator</fullName>
    </submittedName>
</protein>
<reference evidence="5" key="1">
    <citation type="submission" date="2021-01" db="EMBL/GenBank/DDBJ databases">
        <title>Modified the classification status of verrucomicrobia.</title>
        <authorList>
            <person name="Feng X."/>
        </authorList>
    </citation>
    <scope>NUCLEOTIDE SEQUENCE</scope>
    <source>
        <strain evidence="5">KCTC 22041</strain>
    </source>
</reference>
<dbReference type="PROSITE" id="PS01124">
    <property type="entry name" value="HTH_ARAC_FAMILY_2"/>
    <property type="match status" value="1"/>
</dbReference>
<dbReference type="InterPro" id="IPR018060">
    <property type="entry name" value="HTH_AraC"/>
</dbReference>
<dbReference type="Proteomes" id="UP000603141">
    <property type="component" value="Unassembled WGS sequence"/>
</dbReference>
<evidence type="ECO:0000259" key="4">
    <source>
        <dbReference type="PROSITE" id="PS01124"/>
    </source>
</evidence>
<evidence type="ECO:0000256" key="1">
    <source>
        <dbReference type="ARBA" id="ARBA00023015"/>
    </source>
</evidence>
<keyword evidence="3" id="KW-0804">Transcription</keyword>
<dbReference type="InterPro" id="IPR053142">
    <property type="entry name" value="PchR_regulatory_protein"/>
</dbReference>
<dbReference type="PROSITE" id="PS00041">
    <property type="entry name" value="HTH_ARAC_FAMILY_1"/>
    <property type="match status" value="1"/>
</dbReference>
<dbReference type="PRINTS" id="PR00032">
    <property type="entry name" value="HTHARAC"/>
</dbReference>
<keyword evidence="6" id="KW-1185">Reference proteome</keyword>
<dbReference type="InterPro" id="IPR009057">
    <property type="entry name" value="Homeodomain-like_sf"/>
</dbReference>
<evidence type="ECO:0000256" key="3">
    <source>
        <dbReference type="ARBA" id="ARBA00023163"/>
    </source>
</evidence>
<sequence>MSLHFILNQSGEGVIIGPTARLTLLPQSLAIFQTVDDRAEVTATRFVGNEVHRFLVLSLSADTVARIFRGGVVIPGKNYGLLRRWTERERLLYEDMQNVPVPEAAYPAWFQAKVLEILSLHLFHHKNETQPLFCTEIKNLVHRHVRDALQLLRGRLDLPLDLSQLASDVGCAPHYLSRLVSQETSKPLSLHLREMRIEKAVELLAGNRLNVTEVALQVGYSSLSHFSKAFALEKGMTPSDFLKRQRL</sequence>
<evidence type="ECO:0000313" key="6">
    <source>
        <dbReference type="Proteomes" id="UP000603141"/>
    </source>
</evidence>
<dbReference type="GO" id="GO:0043565">
    <property type="term" value="F:sequence-specific DNA binding"/>
    <property type="evidence" value="ECO:0007669"/>
    <property type="project" value="InterPro"/>
</dbReference>
<dbReference type="Pfam" id="PF12833">
    <property type="entry name" value="HTH_18"/>
    <property type="match status" value="1"/>
</dbReference>
<dbReference type="AlphaFoldDB" id="A0A934VUU1"/>
<evidence type="ECO:0000256" key="2">
    <source>
        <dbReference type="ARBA" id="ARBA00023125"/>
    </source>
</evidence>
<keyword evidence="1" id="KW-0805">Transcription regulation</keyword>
<dbReference type="RefSeq" id="WP_200270465.1">
    <property type="nucleotide sequence ID" value="NZ_JAENIJ010000015.1"/>
</dbReference>
<keyword evidence="2" id="KW-0238">DNA-binding</keyword>
<feature type="domain" description="HTH araC/xylS-type" evidence="4">
    <location>
        <begin position="146"/>
        <end position="244"/>
    </location>
</feature>
<dbReference type="PANTHER" id="PTHR47893:SF1">
    <property type="entry name" value="REGULATORY PROTEIN PCHR"/>
    <property type="match status" value="1"/>
</dbReference>
<gene>
    <name evidence="5" type="ORF">JIN85_10725</name>
</gene>
<dbReference type="Gene3D" id="1.10.10.60">
    <property type="entry name" value="Homeodomain-like"/>
    <property type="match status" value="1"/>
</dbReference>
<dbReference type="EMBL" id="JAENIJ010000015">
    <property type="protein sequence ID" value="MBK1882892.1"/>
    <property type="molecule type" value="Genomic_DNA"/>
</dbReference>
<dbReference type="SMART" id="SM00342">
    <property type="entry name" value="HTH_ARAC"/>
    <property type="match status" value="1"/>
</dbReference>
<dbReference type="PANTHER" id="PTHR47893">
    <property type="entry name" value="REGULATORY PROTEIN PCHR"/>
    <property type="match status" value="1"/>
</dbReference>
<name>A0A934VUU1_9BACT</name>
<dbReference type="GO" id="GO:0003700">
    <property type="term" value="F:DNA-binding transcription factor activity"/>
    <property type="evidence" value="ECO:0007669"/>
    <property type="project" value="InterPro"/>
</dbReference>
<organism evidence="5 6">
    <name type="scientific">Luteolibacter pohnpeiensis</name>
    <dbReference type="NCBI Taxonomy" id="454153"/>
    <lineage>
        <taxon>Bacteria</taxon>
        <taxon>Pseudomonadati</taxon>
        <taxon>Verrucomicrobiota</taxon>
        <taxon>Verrucomicrobiia</taxon>
        <taxon>Verrucomicrobiales</taxon>
        <taxon>Verrucomicrobiaceae</taxon>
        <taxon>Luteolibacter</taxon>
    </lineage>
</organism>
<dbReference type="InterPro" id="IPR020449">
    <property type="entry name" value="Tscrpt_reg_AraC-type_HTH"/>
</dbReference>
<accession>A0A934VUU1</accession>
<proteinExistence type="predicted"/>
<comment type="caution">
    <text evidence="5">The sequence shown here is derived from an EMBL/GenBank/DDBJ whole genome shotgun (WGS) entry which is preliminary data.</text>
</comment>
<evidence type="ECO:0000313" key="5">
    <source>
        <dbReference type="EMBL" id="MBK1882892.1"/>
    </source>
</evidence>